<dbReference type="CDD" id="cd01347">
    <property type="entry name" value="ligand_gated_channel"/>
    <property type="match status" value="1"/>
</dbReference>
<comment type="subcellular location">
    <subcellularLocation>
        <location evidence="1 10">Cell outer membrane</location>
        <topology evidence="1 10">Multi-pass membrane protein</topology>
    </subcellularLocation>
</comment>
<dbReference type="GO" id="GO:0015344">
    <property type="term" value="F:siderophore uptake transmembrane transporter activity"/>
    <property type="evidence" value="ECO:0007669"/>
    <property type="project" value="TreeGrafter"/>
</dbReference>
<dbReference type="PANTHER" id="PTHR30069:SF29">
    <property type="entry name" value="HEMOGLOBIN AND HEMOGLOBIN-HAPTOGLOBIN-BINDING PROTEIN 1-RELATED"/>
    <property type="match status" value="1"/>
</dbReference>
<protein>
    <submittedName>
        <fullName evidence="14">TonB-dependent receptor</fullName>
    </submittedName>
</protein>
<proteinExistence type="inferred from homology"/>
<evidence type="ECO:0000313" key="14">
    <source>
        <dbReference type="EMBL" id="PPC78081.1"/>
    </source>
</evidence>
<evidence type="ECO:0000256" key="3">
    <source>
        <dbReference type="ARBA" id="ARBA00022452"/>
    </source>
</evidence>
<sequence>MTSQRWKSAFLLKYACLLTVAGLYPDRARADFSPEQLANLSLEQLASIEVSSASRKNERLIDTAASVYVITADAIHRSGATTLAEALRLAPNLQVARIDAQTYAISARGSNSSTSNKLQVLIDGRIAYTPLYSGVFWDSADVMLEDVERIEVISGSNATLWGSNAVNGIINVITRSAADTQGGLLVAGTGDEQRGGALRYGGTVNDGYYRVYGKWNDQSQTRSEAGRYEGDDWRSGRAGFRYDKDTLTLQGNAYEARLDRGTLQDGHIRGINLLSRWQKPLEDDAQLQLQAYYDRRERDLPDLLRETLDIVDIELQHNLPLGERHALIWGLSQRMAWDSVDNGLTLKFYPTDRYLHWSSLFAQDEIQLADDWQLTLGARLEQNTYTGWELMPSAKLALKLTDDALLWTSLARGVRTPSRLDRDLYFNGLLNGGPNFVSETVDTLELGYRAQLTAKASYSVTLFYSDYDDLRTVELKNGSYEISNGMEGTTKGIEAWAEFEIAPHWQLMTGGTLMDEDLQLKSGRTDVSGSSGISDPNWQWQIRLSGDITPQVGLNLSLQHTDSLAATEVPSYTSLDMNLTYQPVPAVVLSLKANNLLNAEHSEFGSPGTRSEYNRSLYLKAEYRF</sequence>
<evidence type="ECO:0000259" key="13">
    <source>
        <dbReference type="Pfam" id="PF07715"/>
    </source>
</evidence>
<keyword evidence="3 10" id="KW-1134">Transmembrane beta strand</keyword>
<evidence type="ECO:0000256" key="10">
    <source>
        <dbReference type="PROSITE-ProRule" id="PRU01360"/>
    </source>
</evidence>
<dbReference type="OrthoDB" id="5287448at2"/>
<dbReference type="PROSITE" id="PS52016">
    <property type="entry name" value="TONB_DEPENDENT_REC_3"/>
    <property type="match status" value="1"/>
</dbReference>
<evidence type="ECO:0000256" key="4">
    <source>
        <dbReference type="ARBA" id="ARBA00022692"/>
    </source>
</evidence>
<dbReference type="Gene3D" id="2.170.130.10">
    <property type="entry name" value="TonB-dependent receptor, plug domain"/>
    <property type="match status" value="1"/>
</dbReference>
<keyword evidence="2 10" id="KW-0813">Transport</keyword>
<evidence type="ECO:0000256" key="8">
    <source>
        <dbReference type="ARBA" id="ARBA00023170"/>
    </source>
</evidence>
<evidence type="ECO:0000256" key="7">
    <source>
        <dbReference type="ARBA" id="ARBA00023136"/>
    </source>
</evidence>
<evidence type="ECO:0000256" key="1">
    <source>
        <dbReference type="ARBA" id="ARBA00004571"/>
    </source>
</evidence>
<dbReference type="InterPro" id="IPR000531">
    <property type="entry name" value="Beta-barrel_TonB"/>
</dbReference>
<evidence type="ECO:0000256" key="9">
    <source>
        <dbReference type="ARBA" id="ARBA00023237"/>
    </source>
</evidence>
<dbReference type="GO" id="GO:0009279">
    <property type="term" value="C:cell outer membrane"/>
    <property type="evidence" value="ECO:0007669"/>
    <property type="project" value="UniProtKB-SubCell"/>
</dbReference>
<keyword evidence="8 14" id="KW-0675">Receptor</keyword>
<dbReference type="InterPro" id="IPR039426">
    <property type="entry name" value="TonB-dep_rcpt-like"/>
</dbReference>
<dbReference type="Gene3D" id="2.40.170.20">
    <property type="entry name" value="TonB-dependent receptor, beta-barrel domain"/>
    <property type="match status" value="1"/>
</dbReference>
<dbReference type="Pfam" id="PF00593">
    <property type="entry name" value="TonB_dep_Rec_b-barrel"/>
    <property type="match status" value="1"/>
</dbReference>
<comment type="caution">
    <text evidence="14">The sequence shown here is derived from an EMBL/GenBank/DDBJ whole genome shotgun (WGS) entry which is preliminary data.</text>
</comment>
<dbReference type="InterPro" id="IPR036942">
    <property type="entry name" value="Beta-barrel_TonB_sf"/>
</dbReference>
<dbReference type="SUPFAM" id="SSF56935">
    <property type="entry name" value="Porins"/>
    <property type="match status" value="1"/>
</dbReference>
<comment type="similarity">
    <text evidence="10 11">Belongs to the TonB-dependent receptor family.</text>
</comment>
<reference evidence="14 15" key="1">
    <citation type="submission" date="2018-02" db="EMBL/GenBank/DDBJ databases">
        <title>novel marine gammaproteobacteria from coastal saline agro ecosystem.</title>
        <authorList>
            <person name="Krishnan R."/>
            <person name="Ramesh Kumar N."/>
        </authorList>
    </citation>
    <scope>NUCLEOTIDE SEQUENCE [LARGE SCALE GENOMIC DNA]</scope>
    <source>
        <strain evidence="14 15">228</strain>
    </source>
</reference>
<keyword evidence="6 11" id="KW-0798">TonB box</keyword>
<evidence type="ECO:0000259" key="12">
    <source>
        <dbReference type="Pfam" id="PF00593"/>
    </source>
</evidence>
<keyword evidence="9 10" id="KW-0998">Cell outer membrane</keyword>
<dbReference type="PANTHER" id="PTHR30069">
    <property type="entry name" value="TONB-DEPENDENT OUTER MEMBRANE RECEPTOR"/>
    <property type="match status" value="1"/>
</dbReference>
<evidence type="ECO:0000256" key="6">
    <source>
        <dbReference type="ARBA" id="ARBA00023077"/>
    </source>
</evidence>
<keyword evidence="7 10" id="KW-0472">Membrane</keyword>
<keyword evidence="5" id="KW-0732">Signal</keyword>
<evidence type="ECO:0000256" key="5">
    <source>
        <dbReference type="ARBA" id="ARBA00022729"/>
    </source>
</evidence>
<evidence type="ECO:0000313" key="15">
    <source>
        <dbReference type="Proteomes" id="UP000238196"/>
    </source>
</evidence>
<dbReference type="InterPro" id="IPR037066">
    <property type="entry name" value="Plug_dom_sf"/>
</dbReference>
<dbReference type="Proteomes" id="UP000238196">
    <property type="component" value="Unassembled WGS sequence"/>
</dbReference>
<organism evidence="14 15">
    <name type="scientific">Proteobacteria bacterium 228</name>
    <dbReference type="NCBI Taxonomy" id="2083153"/>
    <lineage>
        <taxon>Bacteria</taxon>
        <taxon>Pseudomonadati</taxon>
        <taxon>Pseudomonadota</taxon>
    </lineage>
</organism>
<dbReference type="GO" id="GO:0044718">
    <property type="term" value="P:siderophore transmembrane transport"/>
    <property type="evidence" value="ECO:0007669"/>
    <property type="project" value="TreeGrafter"/>
</dbReference>
<dbReference type="InterPro" id="IPR012910">
    <property type="entry name" value="Plug_dom"/>
</dbReference>
<evidence type="ECO:0000256" key="2">
    <source>
        <dbReference type="ARBA" id="ARBA00022448"/>
    </source>
</evidence>
<evidence type="ECO:0000256" key="11">
    <source>
        <dbReference type="RuleBase" id="RU003357"/>
    </source>
</evidence>
<gene>
    <name evidence="14" type="ORF">C4K68_07470</name>
</gene>
<accession>A0A2S5KT98</accession>
<name>A0A2S5KT98_9PROT</name>
<feature type="domain" description="TonB-dependent receptor-like beta-barrel" evidence="12">
    <location>
        <begin position="192"/>
        <end position="596"/>
    </location>
</feature>
<dbReference type="EMBL" id="PRLP01000021">
    <property type="protein sequence ID" value="PPC78081.1"/>
    <property type="molecule type" value="Genomic_DNA"/>
</dbReference>
<dbReference type="Pfam" id="PF07715">
    <property type="entry name" value="Plug"/>
    <property type="match status" value="1"/>
</dbReference>
<dbReference type="AlphaFoldDB" id="A0A2S5KT98"/>
<keyword evidence="4 10" id="KW-0812">Transmembrane</keyword>
<feature type="domain" description="TonB-dependent receptor plug" evidence="13">
    <location>
        <begin position="60"/>
        <end position="169"/>
    </location>
</feature>